<proteinExistence type="predicted"/>
<dbReference type="AlphaFoldDB" id="A0AAD6XBJ6"/>
<reference evidence="2" key="1">
    <citation type="submission" date="2023-03" db="EMBL/GenBank/DDBJ databases">
        <title>Massive genome expansion in bonnet fungi (Mycena s.s.) driven by repeated elements and novel gene families across ecological guilds.</title>
        <authorList>
            <consortium name="Lawrence Berkeley National Laboratory"/>
            <person name="Harder C.B."/>
            <person name="Miyauchi S."/>
            <person name="Viragh M."/>
            <person name="Kuo A."/>
            <person name="Thoen E."/>
            <person name="Andreopoulos B."/>
            <person name="Lu D."/>
            <person name="Skrede I."/>
            <person name="Drula E."/>
            <person name="Henrissat B."/>
            <person name="Morin E."/>
            <person name="Kohler A."/>
            <person name="Barry K."/>
            <person name="LaButti K."/>
            <person name="Morin E."/>
            <person name="Salamov A."/>
            <person name="Lipzen A."/>
            <person name="Mereny Z."/>
            <person name="Hegedus B."/>
            <person name="Baldrian P."/>
            <person name="Stursova M."/>
            <person name="Weitz H."/>
            <person name="Taylor A."/>
            <person name="Grigoriev I.V."/>
            <person name="Nagy L.G."/>
            <person name="Martin F."/>
            <person name="Kauserud H."/>
        </authorList>
    </citation>
    <scope>NUCLEOTIDE SEQUENCE</scope>
    <source>
        <strain evidence="2">CBHHK200</strain>
    </source>
</reference>
<evidence type="ECO:0000313" key="3">
    <source>
        <dbReference type="Proteomes" id="UP001218188"/>
    </source>
</evidence>
<feature type="compositionally biased region" description="Basic residues" evidence="1">
    <location>
        <begin position="13"/>
        <end position="24"/>
    </location>
</feature>
<dbReference type="Proteomes" id="UP001218188">
    <property type="component" value="Unassembled WGS sequence"/>
</dbReference>
<organism evidence="2 3">
    <name type="scientific">Mycena alexandri</name>
    <dbReference type="NCBI Taxonomy" id="1745969"/>
    <lineage>
        <taxon>Eukaryota</taxon>
        <taxon>Fungi</taxon>
        <taxon>Dikarya</taxon>
        <taxon>Basidiomycota</taxon>
        <taxon>Agaricomycotina</taxon>
        <taxon>Agaricomycetes</taxon>
        <taxon>Agaricomycetidae</taxon>
        <taxon>Agaricales</taxon>
        <taxon>Marasmiineae</taxon>
        <taxon>Mycenaceae</taxon>
        <taxon>Mycena</taxon>
    </lineage>
</organism>
<dbReference type="EMBL" id="JARJCM010000013">
    <property type="protein sequence ID" value="KAJ7042365.1"/>
    <property type="molecule type" value="Genomic_DNA"/>
</dbReference>
<protein>
    <submittedName>
        <fullName evidence="2">Uncharacterized protein</fullName>
    </submittedName>
</protein>
<name>A0AAD6XBJ6_9AGAR</name>
<evidence type="ECO:0000313" key="2">
    <source>
        <dbReference type="EMBL" id="KAJ7042365.1"/>
    </source>
</evidence>
<sequence>MSQKASMDVKPWRHEKRSIMKGRSRVPSDRGTVMSGSAGVEYIRTSGHSIHGGIPCEGAGAEFLVWMEAIVKWRMVKMGNWNQRLSNNRQQRSCRAVAFMKPKADGVGL</sequence>
<evidence type="ECO:0000256" key="1">
    <source>
        <dbReference type="SAM" id="MobiDB-lite"/>
    </source>
</evidence>
<feature type="region of interest" description="Disordered" evidence="1">
    <location>
        <begin position="1"/>
        <end position="34"/>
    </location>
</feature>
<keyword evidence="3" id="KW-1185">Reference proteome</keyword>
<comment type="caution">
    <text evidence="2">The sequence shown here is derived from an EMBL/GenBank/DDBJ whole genome shotgun (WGS) entry which is preliminary data.</text>
</comment>
<accession>A0AAD6XBJ6</accession>
<gene>
    <name evidence="2" type="ORF">C8F04DRAFT_1230010</name>
</gene>